<keyword evidence="2" id="KW-0645">Protease</keyword>
<evidence type="ECO:0000259" key="6">
    <source>
        <dbReference type="Pfam" id="PF00082"/>
    </source>
</evidence>
<feature type="domain" description="Peptidase S8/S53" evidence="6">
    <location>
        <begin position="206"/>
        <end position="417"/>
    </location>
</feature>
<dbReference type="InterPro" id="IPR050131">
    <property type="entry name" value="Peptidase_S8_subtilisin-like"/>
</dbReference>
<evidence type="ECO:0000256" key="4">
    <source>
        <dbReference type="ARBA" id="ARBA00022825"/>
    </source>
</evidence>
<proteinExistence type="inferred from homology"/>
<evidence type="ECO:0000256" key="2">
    <source>
        <dbReference type="ARBA" id="ARBA00022670"/>
    </source>
</evidence>
<gene>
    <name evidence="7" type="ORF">H9Q72_001103</name>
</gene>
<dbReference type="InterPro" id="IPR000209">
    <property type="entry name" value="Peptidase_S8/S53_dom"/>
</dbReference>
<comment type="similarity">
    <text evidence="1 5">Belongs to the peptidase S8 family.</text>
</comment>
<dbReference type="Pfam" id="PF00082">
    <property type="entry name" value="Peptidase_S8"/>
    <property type="match status" value="1"/>
</dbReference>
<dbReference type="PROSITE" id="PS51892">
    <property type="entry name" value="SUBTILASE"/>
    <property type="match status" value="1"/>
</dbReference>
<dbReference type="EMBL" id="JADFTT010000017">
    <property type="protein sequence ID" value="KAG5772924.1"/>
    <property type="molecule type" value="Genomic_DNA"/>
</dbReference>
<reference evidence="7" key="2">
    <citation type="submission" date="2020-10" db="EMBL/GenBank/DDBJ databases">
        <authorList>
            <person name="Peck L.D."/>
            <person name="Nowell R.W."/>
            <person name="Flood J."/>
            <person name="Ryan M.J."/>
            <person name="Barraclough T.G."/>
        </authorList>
    </citation>
    <scope>NUCLEOTIDE SEQUENCE</scope>
    <source>
        <strain evidence="7">IMI 127659i</strain>
    </source>
</reference>
<dbReference type="InterPro" id="IPR015500">
    <property type="entry name" value="Peptidase_S8_subtilisin-rel"/>
</dbReference>
<dbReference type="Proteomes" id="UP000750502">
    <property type="component" value="Unassembled WGS sequence"/>
</dbReference>
<dbReference type="AlphaFoldDB" id="A0A9P7LAN7"/>
<keyword evidence="8" id="KW-1185">Reference proteome</keyword>
<reference evidence="7" key="1">
    <citation type="journal article" date="2020" name="bioRxiv">
        <title>Historical genomics reveals the evolutionary mechanisms behind multiple outbreaks of the host-specific coffee wilt pathogen Fusarium xylarioides.</title>
        <authorList>
            <person name="Peck D."/>
            <person name="Nowell R.W."/>
            <person name="Flood J."/>
            <person name="Ryan M.J."/>
            <person name="Barraclough T.G."/>
        </authorList>
    </citation>
    <scope>NUCLEOTIDE SEQUENCE</scope>
    <source>
        <strain evidence="7">IMI 127659i</strain>
    </source>
</reference>
<dbReference type="PANTHER" id="PTHR43806:SF11">
    <property type="entry name" value="CEREVISIN-RELATED"/>
    <property type="match status" value="1"/>
</dbReference>
<evidence type="ECO:0000313" key="8">
    <source>
        <dbReference type="Proteomes" id="UP000750502"/>
    </source>
</evidence>
<comment type="caution">
    <text evidence="7">The sequence shown here is derived from an EMBL/GenBank/DDBJ whole genome shotgun (WGS) entry which is preliminary data.</text>
</comment>
<evidence type="ECO:0000256" key="5">
    <source>
        <dbReference type="PROSITE-ProRule" id="PRU01240"/>
    </source>
</evidence>
<sequence length="488" mass="54936">MVNDESEGNPLTIAKELIQLITWSIANVYETKSLSLMDSISELDFELNMALLEFGKNQYPSHDYERLCPLLEVLATLVGDGQHKRHYLKAKDLCQQLQAVLSRASAHKRESQKLSLIQLPQTTKELRDMGQKVKAFRRDHLSDTSDPGLCQGFTDKSHEMASSQGRYEPNVQEKKKQAAEDFMRQGRQFYRDKIDPLDPLNNKMEIRVAVLDTGVDKEDMHFRAVRGESGTCLKEVTSFIGGDHHDSNGHGTTVAAFIVEMAPHVDLFIAKVCKDREINRVDQYVEAIEWAMEREVHIINISASIDEDSRIKRAIRAAEAKNIIVIAAASENEANKTRAFPASMKKVLAIHSTDGQGRICYLNPYPLDTEPNISTLGESIRSPLNGFNDRGPLLDGVSYSTAIASGMAANILTLAHAYLDDSEDGQQPRDEVFTWDGMTNIFLNISGGPDRDGYNYVCPIRVAKHCHAREAYRRWFKSVLEQPQRVLR</sequence>
<dbReference type="Gene3D" id="3.40.50.200">
    <property type="entry name" value="Peptidase S8/S53 domain"/>
    <property type="match status" value="1"/>
</dbReference>
<dbReference type="SUPFAM" id="SSF52743">
    <property type="entry name" value="Subtilisin-like"/>
    <property type="match status" value="1"/>
</dbReference>
<evidence type="ECO:0000313" key="7">
    <source>
        <dbReference type="EMBL" id="KAG5772924.1"/>
    </source>
</evidence>
<dbReference type="GO" id="GO:0006508">
    <property type="term" value="P:proteolysis"/>
    <property type="evidence" value="ECO:0007669"/>
    <property type="project" value="UniProtKB-KW"/>
</dbReference>
<evidence type="ECO:0000256" key="1">
    <source>
        <dbReference type="ARBA" id="ARBA00011073"/>
    </source>
</evidence>
<evidence type="ECO:0000256" key="3">
    <source>
        <dbReference type="ARBA" id="ARBA00022801"/>
    </source>
</evidence>
<dbReference type="InterPro" id="IPR036852">
    <property type="entry name" value="Peptidase_S8/S53_dom_sf"/>
</dbReference>
<dbReference type="PRINTS" id="PR00723">
    <property type="entry name" value="SUBTILISIN"/>
</dbReference>
<dbReference type="GO" id="GO:0004252">
    <property type="term" value="F:serine-type endopeptidase activity"/>
    <property type="evidence" value="ECO:0007669"/>
    <property type="project" value="InterPro"/>
</dbReference>
<dbReference type="OrthoDB" id="206201at2759"/>
<dbReference type="PANTHER" id="PTHR43806">
    <property type="entry name" value="PEPTIDASE S8"/>
    <property type="match status" value="1"/>
</dbReference>
<dbReference type="CDD" id="cd00306">
    <property type="entry name" value="Peptidases_S8_S53"/>
    <property type="match status" value="1"/>
</dbReference>
<comment type="caution">
    <text evidence="5">Lacks conserved residue(s) required for the propagation of feature annotation.</text>
</comment>
<name>A0A9P7LAN7_9HYPO</name>
<protein>
    <recommendedName>
        <fullName evidence="6">Peptidase S8/S53 domain-containing protein</fullName>
    </recommendedName>
</protein>
<keyword evidence="4" id="KW-0720">Serine protease</keyword>
<accession>A0A9P7LAN7</accession>
<organism evidence="7 8">
    <name type="scientific">Fusarium xylarioides</name>
    <dbReference type="NCBI Taxonomy" id="221167"/>
    <lineage>
        <taxon>Eukaryota</taxon>
        <taxon>Fungi</taxon>
        <taxon>Dikarya</taxon>
        <taxon>Ascomycota</taxon>
        <taxon>Pezizomycotina</taxon>
        <taxon>Sordariomycetes</taxon>
        <taxon>Hypocreomycetidae</taxon>
        <taxon>Hypocreales</taxon>
        <taxon>Nectriaceae</taxon>
        <taxon>Fusarium</taxon>
        <taxon>Fusarium fujikuroi species complex</taxon>
    </lineage>
</organism>
<keyword evidence="3" id="KW-0378">Hydrolase</keyword>